<feature type="domain" description="3-dehydroquinate synthase C-terminal" evidence="8">
    <location>
        <begin position="172"/>
        <end position="315"/>
    </location>
</feature>
<dbReference type="AlphaFoldDB" id="A0A0A1VSB1"/>
<dbReference type="InterPro" id="IPR056179">
    <property type="entry name" value="DHQS_C"/>
</dbReference>
<dbReference type="GO" id="GO:0003856">
    <property type="term" value="F:3-dehydroquinate synthase activity"/>
    <property type="evidence" value="ECO:0007669"/>
    <property type="project" value="UniProtKB-EC"/>
</dbReference>
<dbReference type="Pfam" id="PF01761">
    <property type="entry name" value="DHQ_synthase"/>
    <property type="match status" value="1"/>
</dbReference>
<evidence type="ECO:0000313" key="9">
    <source>
        <dbReference type="EMBL" id="GAL92630.1"/>
    </source>
</evidence>
<dbReference type="NCBIfam" id="TIGR04425">
    <property type="entry name" value="P_lya_rel_AroB"/>
    <property type="match status" value="1"/>
</dbReference>
<evidence type="ECO:0000256" key="5">
    <source>
        <dbReference type="ARBA" id="ARBA00023239"/>
    </source>
</evidence>
<comment type="cofactor">
    <cofactor evidence="2">
        <name>Co(2+)</name>
        <dbReference type="ChEBI" id="CHEBI:48828"/>
    </cofactor>
</comment>
<dbReference type="InterPro" id="IPR030957">
    <property type="entry name" value="Put_AroB"/>
</dbReference>
<evidence type="ECO:0000256" key="3">
    <source>
        <dbReference type="ARBA" id="ARBA00022723"/>
    </source>
</evidence>
<evidence type="ECO:0000256" key="6">
    <source>
        <dbReference type="ARBA" id="ARBA00023285"/>
    </source>
</evidence>
<feature type="domain" description="3-dehydroquinate synthase N-terminal" evidence="7">
    <location>
        <begin position="59"/>
        <end position="170"/>
    </location>
</feature>
<evidence type="ECO:0000256" key="1">
    <source>
        <dbReference type="ARBA" id="ARBA00001911"/>
    </source>
</evidence>
<dbReference type="Proteomes" id="UP000030321">
    <property type="component" value="Unassembled WGS sequence"/>
</dbReference>
<keyword evidence="4" id="KW-0520">NAD</keyword>
<evidence type="ECO:0000256" key="4">
    <source>
        <dbReference type="ARBA" id="ARBA00023027"/>
    </source>
</evidence>
<gene>
    <name evidence="9" type="ORF">N44_01188</name>
</gene>
<keyword evidence="3" id="KW-0479">Metal-binding</keyword>
<protein>
    <submittedName>
        <fullName evidence="9">3-dehydroquinate synthase</fullName>
        <ecNumber evidence="9">4.2.3.4</ecNumber>
    </submittedName>
</protein>
<accession>A0A0A1VSB1</accession>
<dbReference type="GO" id="GO:0046872">
    <property type="term" value="F:metal ion binding"/>
    <property type="evidence" value="ECO:0007669"/>
    <property type="project" value="UniProtKB-KW"/>
</dbReference>
<dbReference type="PANTHER" id="PTHR43622:SF1">
    <property type="entry name" value="3-DEHYDROQUINATE SYNTHASE"/>
    <property type="match status" value="1"/>
</dbReference>
<dbReference type="InterPro" id="IPR030960">
    <property type="entry name" value="DHQS/DOIS_N"/>
</dbReference>
<dbReference type="EMBL" id="BBPA01000023">
    <property type="protein sequence ID" value="GAL92630.1"/>
    <property type="molecule type" value="Genomic_DNA"/>
</dbReference>
<dbReference type="InterPro" id="IPR030963">
    <property type="entry name" value="DHQ_synth_fam"/>
</dbReference>
<dbReference type="EC" id="4.2.3.4" evidence="9"/>
<dbReference type="Gene3D" id="1.20.1090.10">
    <property type="entry name" value="Dehydroquinate synthase-like - alpha domain"/>
    <property type="match status" value="1"/>
</dbReference>
<dbReference type="Gene3D" id="3.40.50.1970">
    <property type="match status" value="1"/>
</dbReference>
<organism evidence="9 10">
    <name type="scientific">Microcystis aeruginosa NIES-44</name>
    <dbReference type="NCBI Taxonomy" id="449439"/>
    <lineage>
        <taxon>Bacteria</taxon>
        <taxon>Bacillati</taxon>
        <taxon>Cyanobacteriota</taxon>
        <taxon>Cyanophyceae</taxon>
        <taxon>Oscillatoriophycideae</taxon>
        <taxon>Chroococcales</taxon>
        <taxon>Microcystaceae</taxon>
        <taxon>Microcystis</taxon>
    </lineage>
</organism>
<dbReference type="GO" id="GO:0009073">
    <property type="term" value="P:aromatic amino acid family biosynthetic process"/>
    <property type="evidence" value="ECO:0007669"/>
    <property type="project" value="InterPro"/>
</dbReference>
<name>A0A0A1VSB1_MICAE</name>
<dbReference type="CDD" id="cd08195">
    <property type="entry name" value="DHQS"/>
    <property type="match status" value="1"/>
</dbReference>
<keyword evidence="5 9" id="KW-0456">Lyase</keyword>
<sequence>MLEIQSQFHPYCVEVKEGLKDALTQAVKDKTVFTLVDSNVFHLYSQPIEEVLSDRPLLKIEATEEQKSFEQLTPIFLNLLELGFRKDCTLLVIGGGVIQDIGCFIASVLFRGIKWILIPTTLLAQCDSCIGSKSSINIQNFKNQIGTFYPPHEIILVFSVLKTLPSDEIRSGLGEIIKLNLLAGQSEVQQMKINLQKLSSDFLEIQNLILDALNIKKRYIERDEFDKGIRNILNYGHTFGHAYESATNYKIPHGIAVTLGVLTATFFSERLGMVESGYFDNLEEFLKPYYQPYNQELTSNILELILGAIKLDKKNTGRSINCILTRGEGKMEKVSLELENQVRPLLNEFLKVIC</sequence>
<dbReference type="PIRSF" id="PIRSF001455">
    <property type="entry name" value="DHQ_synth"/>
    <property type="match status" value="1"/>
</dbReference>
<dbReference type="Pfam" id="PF24621">
    <property type="entry name" value="DHQS_C"/>
    <property type="match status" value="1"/>
</dbReference>
<keyword evidence="6" id="KW-0170">Cobalt</keyword>
<evidence type="ECO:0000256" key="2">
    <source>
        <dbReference type="ARBA" id="ARBA00001941"/>
    </source>
</evidence>
<comment type="caution">
    <text evidence="9">The sequence shown here is derived from an EMBL/GenBank/DDBJ whole genome shotgun (WGS) entry which is preliminary data.</text>
</comment>
<dbReference type="SUPFAM" id="SSF56796">
    <property type="entry name" value="Dehydroquinate synthase-like"/>
    <property type="match status" value="1"/>
</dbReference>
<dbReference type="PANTHER" id="PTHR43622">
    <property type="entry name" value="3-DEHYDROQUINATE SYNTHASE"/>
    <property type="match status" value="1"/>
</dbReference>
<evidence type="ECO:0000259" key="8">
    <source>
        <dbReference type="Pfam" id="PF24621"/>
    </source>
</evidence>
<comment type="cofactor">
    <cofactor evidence="1">
        <name>NAD(+)</name>
        <dbReference type="ChEBI" id="CHEBI:57540"/>
    </cofactor>
</comment>
<reference evidence="10" key="1">
    <citation type="journal article" date="2015" name="Genome">
        <title>Whole Genome Sequence of the Non-Microcystin-Producing Microcystis aeruginosa Strain NIES-44.</title>
        <authorList>
            <person name="Okano K."/>
            <person name="Miyata N."/>
            <person name="Ozaki Y."/>
        </authorList>
    </citation>
    <scope>NUCLEOTIDE SEQUENCE [LARGE SCALE GENOMIC DNA]</scope>
    <source>
        <strain evidence="10">NIES-44</strain>
    </source>
</reference>
<evidence type="ECO:0000313" key="10">
    <source>
        <dbReference type="Proteomes" id="UP000030321"/>
    </source>
</evidence>
<evidence type="ECO:0000259" key="7">
    <source>
        <dbReference type="Pfam" id="PF01761"/>
    </source>
</evidence>
<proteinExistence type="predicted"/>
<dbReference type="InterPro" id="IPR050071">
    <property type="entry name" value="Dehydroquinate_synthase"/>
</dbReference>
<dbReference type="RefSeq" id="WP_045358449.1">
    <property type="nucleotide sequence ID" value="NZ_BBPA01000023.1"/>
</dbReference>